<dbReference type="EMBL" id="RBNJ01015430">
    <property type="protein sequence ID" value="RUS24621.1"/>
    <property type="molecule type" value="Genomic_DNA"/>
</dbReference>
<proteinExistence type="predicted"/>
<protein>
    <submittedName>
        <fullName evidence="1">Uncharacterized protein</fullName>
    </submittedName>
</protein>
<name>A0A433Q474_9FUNG</name>
<keyword evidence="2" id="KW-1185">Reference proteome</keyword>
<sequence length="137" mass="15637">MCFEVPKLSEENASFFDSLLTAKDVDTVPAATAEQKNLTKLVSRFLDSVMMLEKNSMSETEHQCRNIMPLLDATIRIDNQYLVNSPWKQLQHVETKGETRMKEIGSHVANRNIKLNINNITIEEFQYTKPAVALQAH</sequence>
<evidence type="ECO:0000313" key="2">
    <source>
        <dbReference type="Proteomes" id="UP000274822"/>
    </source>
</evidence>
<dbReference type="AlphaFoldDB" id="A0A433Q474"/>
<dbReference type="Proteomes" id="UP000274822">
    <property type="component" value="Unassembled WGS sequence"/>
</dbReference>
<accession>A0A433Q474</accession>
<evidence type="ECO:0000313" key="1">
    <source>
        <dbReference type="EMBL" id="RUS24621.1"/>
    </source>
</evidence>
<reference evidence="1 2" key="1">
    <citation type="journal article" date="2018" name="New Phytol.">
        <title>Phylogenomics of Endogonaceae and evolution of mycorrhizas within Mucoromycota.</title>
        <authorList>
            <person name="Chang Y."/>
            <person name="Desiro A."/>
            <person name="Na H."/>
            <person name="Sandor L."/>
            <person name="Lipzen A."/>
            <person name="Clum A."/>
            <person name="Barry K."/>
            <person name="Grigoriev I.V."/>
            <person name="Martin F.M."/>
            <person name="Stajich J.E."/>
            <person name="Smith M.E."/>
            <person name="Bonito G."/>
            <person name="Spatafora J.W."/>
        </authorList>
    </citation>
    <scope>NUCLEOTIDE SEQUENCE [LARGE SCALE GENOMIC DNA]</scope>
    <source>
        <strain evidence="1 2">AD002</strain>
    </source>
</reference>
<organism evidence="1 2">
    <name type="scientific">Jimgerdemannia flammicorona</name>
    <dbReference type="NCBI Taxonomy" id="994334"/>
    <lineage>
        <taxon>Eukaryota</taxon>
        <taxon>Fungi</taxon>
        <taxon>Fungi incertae sedis</taxon>
        <taxon>Mucoromycota</taxon>
        <taxon>Mucoromycotina</taxon>
        <taxon>Endogonomycetes</taxon>
        <taxon>Endogonales</taxon>
        <taxon>Endogonaceae</taxon>
        <taxon>Jimgerdemannia</taxon>
    </lineage>
</organism>
<gene>
    <name evidence="1" type="ORF">BC938DRAFT_473312</name>
</gene>
<comment type="caution">
    <text evidence="1">The sequence shown here is derived from an EMBL/GenBank/DDBJ whole genome shotgun (WGS) entry which is preliminary data.</text>
</comment>